<proteinExistence type="inferred from homology"/>
<dbReference type="AlphaFoldDB" id="A0A2G8SP76"/>
<dbReference type="Proteomes" id="UP000230002">
    <property type="component" value="Unassembled WGS sequence"/>
</dbReference>
<reference evidence="12 13" key="1">
    <citation type="journal article" date="2015" name="Sci. Rep.">
        <title>Chromosome-level genome map provides insights into diverse defense mechanisms in the medicinal fungus Ganoderma sinense.</title>
        <authorList>
            <person name="Zhu Y."/>
            <person name="Xu J."/>
            <person name="Sun C."/>
            <person name="Zhou S."/>
            <person name="Xu H."/>
            <person name="Nelson D.R."/>
            <person name="Qian J."/>
            <person name="Song J."/>
            <person name="Luo H."/>
            <person name="Xiang L."/>
            <person name="Li Y."/>
            <person name="Xu Z."/>
            <person name="Ji A."/>
            <person name="Wang L."/>
            <person name="Lu S."/>
            <person name="Hayward A."/>
            <person name="Sun W."/>
            <person name="Li X."/>
            <person name="Schwartz D.C."/>
            <person name="Wang Y."/>
            <person name="Chen S."/>
        </authorList>
    </citation>
    <scope>NUCLEOTIDE SEQUENCE [LARGE SCALE GENOMIC DNA]</scope>
    <source>
        <strain evidence="12 13">ZZ0214-1</strain>
    </source>
</reference>
<evidence type="ECO:0000313" key="13">
    <source>
        <dbReference type="Proteomes" id="UP000230002"/>
    </source>
</evidence>
<dbReference type="GO" id="GO:0016363">
    <property type="term" value="C:nuclear matrix"/>
    <property type="evidence" value="ECO:0007669"/>
    <property type="project" value="TreeGrafter"/>
</dbReference>
<dbReference type="Gene3D" id="1.25.10.10">
    <property type="entry name" value="Leucine-rich Repeat Variant"/>
    <property type="match status" value="1"/>
</dbReference>
<dbReference type="STRING" id="1077348.A0A2G8SP76"/>
<dbReference type="InterPro" id="IPR045546">
    <property type="entry name" value="Exportin-T_C"/>
</dbReference>
<evidence type="ECO:0000256" key="9">
    <source>
        <dbReference type="RuleBase" id="RU366037"/>
    </source>
</evidence>
<dbReference type="OrthoDB" id="26399at2759"/>
<keyword evidence="7 9" id="KW-0694">RNA-binding</keyword>
<keyword evidence="13" id="KW-1185">Reference proteome</keyword>
<dbReference type="GO" id="GO:0071528">
    <property type="term" value="P:tRNA re-export from nucleus"/>
    <property type="evidence" value="ECO:0007669"/>
    <property type="project" value="UniProtKB-UniRule"/>
</dbReference>
<comment type="subcellular location">
    <subcellularLocation>
        <location evidence="1 9">Cytoplasm</location>
    </subcellularLocation>
    <subcellularLocation>
        <location evidence="9">Nucleus</location>
    </subcellularLocation>
    <text evidence="9">Shuttles between the nucleus and the cytoplasm.</text>
</comment>
<comment type="function">
    <text evidence="9">tRNA nucleus export receptor which facilitates tRNA translocation across the nuclear pore complex.</text>
</comment>
<name>A0A2G8SP76_9APHY</name>
<comment type="similarity">
    <text evidence="2 9">Belongs to the exportin family.</text>
</comment>
<evidence type="ECO:0000256" key="5">
    <source>
        <dbReference type="ARBA" id="ARBA00022490"/>
    </source>
</evidence>
<sequence>MDQELNQFVQAILIASDPLQSSFHQQALEYLSVLQQNASAWRLALAVFVEEGPNGGMKHPPQVRFFALRVLDEFLDNRFEPIDDDTFQTLRQSLLSYIQSEYLFGSAEADASFLRNKFAHTLTLFFLCTYVDKWPTFFTDFFALIHPPESTSQTTFNPHVSLLLFHIVLEISGEVADQLIKAARTFSADRHARDSRVRDAVRERDAARINEAVLTIVADGVERMGRLREGEHTGPAAERELDTAVEVVDWGVRTFASYVGWIDINLTVTRDTVPLLFTLLSDASLPIRLATALALTRIVAKGLKEPADKLQLIKVLSLGQVLEALEDRTRAEQKVRGDDTDEGEESYREALGKLLNVLGLELCKLTDECPDENVRLEGSQLLGQVLPVMLRFMADEYDDTCSTVFPLLQTILLTYKRQRKSSTEPLDASKRSFLSSLLSVILEKLKWDEEADPEVVDEDDKIAFEELRKELRTFMDSTLLIDPQLVTDSIRTLALNTLTAYRNGVALKWNDAELAVYLVYIFGEINKTGGKGRAAFCQAPPVTRDKDKRREIIDYSEYPLTSHGEMLYALVQSGISAYPHKTVDMQFFETVARYGDFFKVRKECIMPTLQAMLDVRGLHSPETSTKSRVFYLFYRFIREDRNEIPPELAVSLLDGIRDLLAIHVELPELEDPQTQDLLTEAVSASTIFDSQLYLFEAAGTLISLLHKTPDQATALLLSVVRPLLDGLSASLQAVKGPESVLPILRIHHIIMALGNVAKGFPEYPNPVPEGYINPPLDVFREVGQAILVCLEAMNIFRVVRDATRFAFARILATTGSNVAQLIPALMTNLLAHFEPTELIDFMNFIGLSIHKLQEDMLDVLDQLVGPLSAHINGILAQPVTGTDDQVTHVDTKRAYLGLLISILSSKLHTVFLSDRNKGQLEGLLESMLHLAEDPSDPASEKAAFQFLGRCVAVWSEPPKTPGAQQVLPGFERFVYERVIPSAFVVLSLPQFNIKDGQIVVVLQEIANFLQVVSRTRGQESFDFFVSAFLPSQNWPQPTALEFATKMRDLDGKAFRKYFTDIVRASRAGS</sequence>
<feature type="domain" description="Exportin-T C-terminal" evidence="11">
    <location>
        <begin position="375"/>
        <end position="1063"/>
    </location>
</feature>
<keyword evidence="5 9" id="KW-0963">Cytoplasm</keyword>
<dbReference type="InterPro" id="IPR013598">
    <property type="entry name" value="Exportin-1/Importin-b-like"/>
</dbReference>
<dbReference type="InterPro" id="IPR016024">
    <property type="entry name" value="ARM-type_fold"/>
</dbReference>
<evidence type="ECO:0000256" key="3">
    <source>
        <dbReference type="ARBA" id="ARBA00018928"/>
    </source>
</evidence>
<dbReference type="SUPFAM" id="SSF48371">
    <property type="entry name" value="ARM repeat"/>
    <property type="match status" value="1"/>
</dbReference>
<dbReference type="GO" id="GO:0005643">
    <property type="term" value="C:nuclear pore"/>
    <property type="evidence" value="ECO:0007669"/>
    <property type="project" value="TreeGrafter"/>
</dbReference>
<keyword evidence="8 9" id="KW-0539">Nucleus</keyword>
<dbReference type="Pfam" id="PF08389">
    <property type="entry name" value="Xpo1"/>
    <property type="match status" value="1"/>
</dbReference>
<dbReference type="InterPro" id="IPR011989">
    <property type="entry name" value="ARM-like"/>
</dbReference>
<feature type="domain" description="Exportin-1/Importin-beta-like" evidence="10">
    <location>
        <begin position="112"/>
        <end position="288"/>
    </location>
</feature>
<evidence type="ECO:0000256" key="7">
    <source>
        <dbReference type="ARBA" id="ARBA00022884"/>
    </source>
</evidence>
<evidence type="ECO:0000313" key="12">
    <source>
        <dbReference type="EMBL" id="PIL35565.1"/>
    </source>
</evidence>
<dbReference type="GO" id="GO:0000049">
    <property type="term" value="F:tRNA binding"/>
    <property type="evidence" value="ECO:0007669"/>
    <property type="project" value="UniProtKB-UniRule"/>
</dbReference>
<dbReference type="PANTHER" id="PTHR15952:SF11">
    <property type="entry name" value="EXPORTIN-T"/>
    <property type="match status" value="1"/>
</dbReference>
<dbReference type="PANTHER" id="PTHR15952">
    <property type="entry name" value="EXPORTIN-T/LOS1"/>
    <property type="match status" value="1"/>
</dbReference>
<dbReference type="GO" id="GO:0005737">
    <property type="term" value="C:cytoplasm"/>
    <property type="evidence" value="ECO:0007669"/>
    <property type="project" value="UniProtKB-SubCell"/>
</dbReference>
<evidence type="ECO:0000256" key="2">
    <source>
        <dbReference type="ARBA" id="ARBA00009466"/>
    </source>
</evidence>
<keyword evidence="6 9" id="KW-0820">tRNA-binding</keyword>
<evidence type="ECO:0000256" key="6">
    <source>
        <dbReference type="ARBA" id="ARBA00022555"/>
    </source>
</evidence>
<dbReference type="InterPro" id="IPR040017">
    <property type="entry name" value="XPOT"/>
</dbReference>
<accession>A0A2G8SP76</accession>
<comment type="caution">
    <text evidence="12">The sequence shown here is derived from an EMBL/GenBank/DDBJ whole genome shotgun (WGS) entry which is preliminary data.</text>
</comment>
<evidence type="ECO:0000256" key="1">
    <source>
        <dbReference type="ARBA" id="ARBA00004496"/>
    </source>
</evidence>
<dbReference type="EMBL" id="AYKW01000003">
    <property type="protein sequence ID" value="PIL35565.1"/>
    <property type="molecule type" value="Genomic_DNA"/>
</dbReference>
<organism evidence="12 13">
    <name type="scientific">Ganoderma sinense ZZ0214-1</name>
    <dbReference type="NCBI Taxonomy" id="1077348"/>
    <lineage>
        <taxon>Eukaryota</taxon>
        <taxon>Fungi</taxon>
        <taxon>Dikarya</taxon>
        <taxon>Basidiomycota</taxon>
        <taxon>Agaricomycotina</taxon>
        <taxon>Agaricomycetes</taxon>
        <taxon>Polyporales</taxon>
        <taxon>Polyporaceae</taxon>
        <taxon>Ganoderma</taxon>
    </lineage>
</organism>
<dbReference type="Pfam" id="PF19282">
    <property type="entry name" value="Exportin-T"/>
    <property type="match status" value="1"/>
</dbReference>
<protein>
    <recommendedName>
        <fullName evidence="3 9">Exportin-T</fullName>
    </recommendedName>
    <alternativeName>
        <fullName evidence="9">Exportin(tRNA)</fullName>
    </alternativeName>
    <alternativeName>
        <fullName evidence="9">tRNA exportin</fullName>
    </alternativeName>
</protein>
<evidence type="ECO:0000256" key="4">
    <source>
        <dbReference type="ARBA" id="ARBA00022448"/>
    </source>
</evidence>
<keyword evidence="4 9" id="KW-0813">Transport</keyword>
<evidence type="ECO:0000256" key="8">
    <source>
        <dbReference type="ARBA" id="ARBA00023242"/>
    </source>
</evidence>
<gene>
    <name evidence="12" type="ORF">GSI_02293</name>
</gene>
<evidence type="ECO:0000259" key="10">
    <source>
        <dbReference type="Pfam" id="PF08389"/>
    </source>
</evidence>
<dbReference type="GO" id="GO:0031267">
    <property type="term" value="F:small GTPase binding"/>
    <property type="evidence" value="ECO:0007669"/>
    <property type="project" value="InterPro"/>
</dbReference>
<evidence type="ECO:0000259" key="11">
    <source>
        <dbReference type="Pfam" id="PF19282"/>
    </source>
</evidence>